<keyword evidence="1" id="KW-0812">Transmembrane</keyword>
<name>A0ABU5TB50_9MICC</name>
<evidence type="ECO:0000313" key="2">
    <source>
        <dbReference type="EMBL" id="MEA5456919.1"/>
    </source>
</evidence>
<evidence type="ECO:0000256" key="1">
    <source>
        <dbReference type="SAM" id="Phobius"/>
    </source>
</evidence>
<gene>
    <name evidence="2" type="ORF">SPF06_19525</name>
</gene>
<dbReference type="RefSeq" id="WP_323280829.1">
    <property type="nucleotide sequence ID" value="NZ_JAYGGQ010000019.1"/>
</dbReference>
<evidence type="ECO:0000313" key="3">
    <source>
        <dbReference type="Proteomes" id="UP001304769"/>
    </source>
</evidence>
<sequence>MATVGLKWAFGLPLYIAAWLNLAYLIGLGAWQIVGGLAAPDGARMWQGLGSLMLAVPLWAITLAVAEAFGFRGPRPRLRWKRRA</sequence>
<protein>
    <recommendedName>
        <fullName evidence="4">DUF4281 domain-containing protein</fullName>
    </recommendedName>
</protein>
<dbReference type="EMBL" id="JAYGGQ010000019">
    <property type="protein sequence ID" value="MEA5456919.1"/>
    <property type="molecule type" value="Genomic_DNA"/>
</dbReference>
<keyword evidence="3" id="KW-1185">Reference proteome</keyword>
<feature type="transmembrane region" description="Helical" evidence="1">
    <location>
        <begin position="12"/>
        <end position="34"/>
    </location>
</feature>
<reference evidence="2 3" key="1">
    <citation type="submission" date="2023-12" db="EMBL/GenBank/DDBJ databases">
        <title>Sinomonas terricola sp. nov, isolated from litchi orchard soil in Guangdong, PR China.</title>
        <authorList>
            <person name="Jiaxin W."/>
            <person name="Yang Z."/>
            <person name="Honghui Z."/>
        </authorList>
    </citation>
    <scope>NUCLEOTIDE SEQUENCE [LARGE SCALE GENOMIC DNA]</scope>
    <source>
        <strain evidence="2 3">JGH33</strain>
    </source>
</reference>
<keyword evidence="1" id="KW-1133">Transmembrane helix</keyword>
<organism evidence="2 3">
    <name type="scientific">Sinomonas terricola</name>
    <dbReference type="NCBI Taxonomy" id="3110330"/>
    <lineage>
        <taxon>Bacteria</taxon>
        <taxon>Bacillati</taxon>
        <taxon>Actinomycetota</taxon>
        <taxon>Actinomycetes</taxon>
        <taxon>Micrococcales</taxon>
        <taxon>Micrococcaceae</taxon>
        <taxon>Sinomonas</taxon>
    </lineage>
</organism>
<keyword evidence="1" id="KW-0472">Membrane</keyword>
<dbReference type="Proteomes" id="UP001304769">
    <property type="component" value="Unassembled WGS sequence"/>
</dbReference>
<proteinExistence type="predicted"/>
<evidence type="ECO:0008006" key="4">
    <source>
        <dbReference type="Google" id="ProtNLM"/>
    </source>
</evidence>
<comment type="caution">
    <text evidence="2">The sequence shown here is derived from an EMBL/GenBank/DDBJ whole genome shotgun (WGS) entry which is preliminary data.</text>
</comment>
<feature type="transmembrane region" description="Helical" evidence="1">
    <location>
        <begin position="54"/>
        <end position="73"/>
    </location>
</feature>
<accession>A0ABU5TB50</accession>